<sequence>MTMFPEFEGFRKRPIITYSRKSRITPTTPLLKQIIQSSTHSSPIQNSLSSSSTCSELILEEEKQDIFNFPEQEGEVNLMVASTRSIPKPQNKPKVKKSFKKSLKANTNAAPLKMISAQQRPQVYPAGPYDIFSFEHFPYPQPELQYLQSSFSQHFQTSFITNNNQNTRPTFINNNQYIQPPYFNNQHIQSTVNNDKHLSTPKKLGKRNLVAHLKSASGENVLKRRFSFSEEEDEEPLGALLPIKQITKERSKSPELSYEERMEKELASIMQSEFGEKEEVHANERPRYQPLNEMKVRVTYTKRSK</sequence>
<evidence type="ECO:0000313" key="2">
    <source>
        <dbReference type="Proteomes" id="UP000716291"/>
    </source>
</evidence>
<dbReference type="EMBL" id="JAANQT010000094">
    <property type="protein sequence ID" value="KAG1314675.1"/>
    <property type="molecule type" value="Genomic_DNA"/>
</dbReference>
<reference evidence="1" key="1">
    <citation type="journal article" date="2020" name="Microb. Genom.">
        <title>Genetic diversity of clinical and environmental Mucorales isolates obtained from an investigation of mucormycosis cases among solid organ transplant recipients.</title>
        <authorList>
            <person name="Nguyen M.H."/>
            <person name="Kaul D."/>
            <person name="Muto C."/>
            <person name="Cheng S.J."/>
            <person name="Richter R.A."/>
            <person name="Bruno V.M."/>
            <person name="Liu G."/>
            <person name="Beyhan S."/>
            <person name="Sundermann A.J."/>
            <person name="Mounaud S."/>
            <person name="Pasculle A.W."/>
            <person name="Nierman W.C."/>
            <person name="Driscoll E."/>
            <person name="Cumbie R."/>
            <person name="Clancy C.J."/>
            <person name="Dupont C.L."/>
        </authorList>
    </citation>
    <scope>NUCLEOTIDE SEQUENCE</scope>
    <source>
        <strain evidence="1">GL11</strain>
    </source>
</reference>
<organism evidence="1 2">
    <name type="scientific">Rhizopus oryzae</name>
    <name type="common">Mucormycosis agent</name>
    <name type="synonym">Rhizopus arrhizus var. delemar</name>
    <dbReference type="NCBI Taxonomy" id="64495"/>
    <lineage>
        <taxon>Eukaryota</taxon>
        <taxon>Fungi</taxon>
        <taxon>Fungi incertae sedis</taxon>
        <taxon>Mucoromycota</taxon>
        <taxon>Mucoromycotina</taxon>
        <taxon>Mucoromycetes</taxon>
        <taxon>Mucorales</taxon>
        <taxon>Mucorineae</taxon>
        <taxon>Rhizopodaceae</taxon>
        <taxon>Rhizopus</taxon>
    </lineage>
</organism>
<keyword evidence="2" id="KW-1185">Reference proteome</keyword>
<name>A0A9P6XIJ6_RHIOR</name>
<evidence type="ECO:0000313" key="1">
    <source>
        <dbReference type="EMBL" id="KAG1314675.1"/>
    </source>
</evidence>
<comment type="caution">
    <text evidence="1">The sequence shown here is derived from an EMBL/GenBank/DDBJ whole genome shotgun (WGS) entry which is preliminary data.</text>
</comment>
<gene>
    <name evidence="1" type="ORF">G6F64_001273</name>
</gene>
<dbReference type="AlphaFoldDB" id="A0A9P6XIJ6"/>
<proteinExistence type="predicted"/>
<dbReference type="Proteomes" id="UP000716291">
    <property type="component" value="Unassembled WGS sequence"/>
</dbReference>
<protein>
    <submittedName>
        <fullName evidence="1">Uncharacterized protein</fullName>
    </submittedName>
</protein>
<dbReference type="OrthoDB" id="2291000at2759"/>
<accession>A0A9P6XIJ6</accession>